<dbReference type="AlphaFoldDB" id="A0A6B8V768"/>
<dbReference type="GO" id="GO:0015074">
    <property type="term" value="P:DNA integration"/>
    <property type="evidence" value="ECO:0007669"/>
    <property type="project" value="InterPro"/>
</dbReference>
<dbReference type="Gene3D" id="1.10.443.10">
    <property type="entry name" value="Intergrase catalytic core"/>
    <property type="match status" value="1"/>
</dbReference>
<dbReference type="GO" id="GO:0006310">
    <property type="term" value="P:DNA recombination"/>
    <property type="evidence" value="ECO:0007669"/>
    <property type="project" value="UniProtKB-KW"/>
</dbReference>
<sequence>MVAAPTPESAPRLDVSKNATDVDSLNDHGIQYARRRPVITDHERFDRLCNFSIKQPNAELAIDAIKQAATVWCLTEKKSDKRDADGVKFLATYLYKESLYWGQIDPRRALQRATAESWLASQSFAPTSARTYKAVLHTAGRVLYPAEFPPANRYSNPRAKPVDPASVELIDELYGVAATLPAVHRLRLQLILDLTTQAGLRSAEVLDLRGSDVTARILDTGERIALVRVHRRGKVDRVVPVISPARSKRLLDHAKTVGRGHFFPSPSGGRPYNSSVANVFQYLRERGFPSTTVEALRARWLVDLANSPLPAAVVFQLAGNSHYRSLATHHDHLMSMEPKGVAELMLRARRLA</sequence>
<dbReference type="GO" id="GO:0003677">
    <property type="term" value="F:DNA binding"/>
    <property type="evidence" value="ECO:0007669"/>
    <property type="project" value="InterPro"/>
</dbReference>
<dbReference type="InterPro" id="IPR013762">
    <property type="entry name" value="Integrase-like_cat_sf"/>
</dbReference>
<dbReference type="Proteomes" id="UP000427071">
    <property type="component" value="Chromosome"/>
</dbReference>
<organism evidence="3 4">
    <name type="scientific">Corynebacterium kalinowskii</name>
    <dbReference type="NCBI Taxonomy" id="2675216"/>
    <lineage>
        <taxon>Bacteria</taxon>
        <taxon>Bacillati</taxon>
        <taxon>Actinomycetota</taxon>
        <taxon>Actinomycetes</taxon>
        <taxon>Mycobacteriales</taxon>
        <taxon>Corynebacteriaceae</taxon>
        <taxon>Corynebacterium</taxon>
    </lineage>
</organism>
<evidence type="ECO:0000313" key="3">
    <source>
        <dbReference type="EMBL" id="QGU00972.1"/>
    </source>
</evidence>
<keyword evidence="4" id="KW-1185">Reference proteome</keyword>
<accession>A0A6B8V768</accession>
<protein>
    <recommendedName>
        <fullName evidence="5">Tyr recombinase domain-containing protein</fullName>
    </recommendedName>
</protein>
<reference evidence="4" key="1">
    <citation type="submission" date="2019-11" db="EMBL/GenBank/DDBJ databases">
        <title>Complete genome sequence of Corynebacterium kalinowskii 1959, a novel Corynebacterium species isolated from soil of a small paddock in Vilsendorf, Germany.</title>
        <authorList>
            <person name="Schaffert L."/>
            <person name="Ruwe M."/>
            <person name="Milse J."/>
            <person name="Hanuschka K."/>
            <person name="Ortseifen V."/>
            <person name="Droste J."/>
            <person name="Brandt D."/>
            <person name="Schlueter L."/>
            <person name="Kutter Y."/>
            <person name="Vinke S."/>
            <person name="Viehoefer P."/>
            <person name="Jacob L."/>
            <person name="Luebke N.-C."/>
            <person name="Schulte-Berndt E."/>
            <person name="Hain C."/>
            <person name="Linder M."/>
            <person name="Schmidt P."/>
            <person name="Wollenschlaeger L."/>
            <person name="Luttermann T."/>
            <person name="Thieme E."/>
            <person name="Hassa J."/>
            <person name="Haak M."/>
            <person name="Wittchen M."/>
            <person name="Mentz A."/>
            <person name="Persicke M."/>
            <person name="Busche T."/>
            <person name="Ruckert C."/>
        </authorList>
    </citation>
    <scope>NUCLEOTIDE SEQUENCE [LARGE SCALE GENOMIC DNA]</scope>
    <source>
        <strain evidence="4">1959</strain>
    </source>
</reference>
<dbReference type="InterPro" id="IPR011010">
    <property type="entry name" value="DNA_brk_join_enz"/>
</dbReference>
<dbReference type="SUPFAM" id="SSF56349">
    <property type="entry name" value="DNA breaking-rejoining enzymes"/>
    <property type="match status" value="1"/>
</dbReference>
<evidence type="ECO:0000256" key="1">
    <source>
        <dbReference type="ARBA" id="ARBA00023172"/>
    </source>
</evidence>
<evidence type="ECO:0008006" key="5">
    <source>
        <dbReference type="Google" id="ProtNLM"/>
    </source>
</evidence>
<dbReference type="EMBL" id="CP046452">
    <property type="protein sequence ID" value="QGU00972.1"/>
    <property type="molecule type" value="Genomic_DNA"/>
</dbReference>
<evidence type="ECO:0000256" key="2">
    <source>
        <dbReference type="SAM" id="MobiDB-lite"/>
    </source>
</evidence>
<name>A0A6B8V768_9CORY</name>
<dbReference type="KEGG" id="ckw:CKALI_00355"/>
<gene>
    <name evidence="3" type="ORF">CKALI_00355</name>
</gene>
<feature type="region of interest" description="Disordered" evidence="2">
    <location>
        <begin position="1"/>
        <end position="20"/>
    </location>
</feature>
<evidence type="ECO:0000313" key="4">
    <source>
        <dbReference type="Proteomes" id="UP000427071"/>
    </source>
</evidence>
<keyword evidence="1" id="KW-0233">DNA recombination</keyword>
<proteinExistence type="predicted"/>